<dbReference type="InterPro" id="IPR025110">
    <property type="entry name" value="AMP-bd_C"/>
</dbReference>
<protein>
    <submittedName>
        <fullName evidence="5">AMP-dependent synthetase</fullName>
    </submittedName>
</protein>
<dbReference type="OrthoDB" id="5483897at2"/>
<dbReference type="PANTHER" id="PTHR43767">
    <property type="entry name" value="LONG-CHAIN-FATTY-ACID--COA LIGASE"/>
    <property type="match status" value="1"/>
</dbReference>
<dbReference type="PROSITE" id="PS00455">
    <property type="entry name" value="AMP_BINDING"/>
    <property type="match status" value="1"/>
</dbReference>
<organism evidence="5 6">
    <name type="scientific">Polyangium fumosum</name>
    <dbReference type="NCBI Taxonomy" id="889272"/>
    <lineage>
        <taxon>Bacteria</taxon>
        <taxon>Pseudomonadati</taxon>
        <taxon>Myxococcota</taxon>
        <taxon>Polyangia</taxon>
        <taxon>Polyangiales</taxon>
        <taxon>Polyangiaceae</taxon>
        <taxon>Polyangium</taxon>
    </lineage>
</organism>
<sequence>MHWKERLSSLKRAAEDVVFGARTVGRVAIQTKMPSHIRWTGLEATARELLRTRKATPPLLFHFMAHNDPHTVGLVGLSASPSGRLMEDRAYSFQEMNERIERIAAGLAERGVRPGDRIALMIKNRPEFVLLQIAAGKLGCGAVSCSFRSTPSELEYVATHSGARALFFDVDVVETVREAAPKLAQIGEARCFSVGGEAAPFPTLEALVASAKGPPPKPGDEPAVVMYTSGTTGKPKGAVRQFAKGATSAALAFIGETPMEMGEVHLAVCPLYHATAFGFITMSYLVGSTVIVLRDFRPESFLEAIERYRVTTTAVVPTMLHRIVELGEETIRRYDTSSLKAIFTGGAAISIPLANDVLRLFGDKLFNFYGATETGVVTLAKPADLRAAPGTIGRTIPGAEVRLYDEAGRICGPGEVGELYARSGQLFSGYHADDAGTRDAMRDGFFSVGDLARRDERGYFFLEGRKRDMIISGGVNVYPAEVEHVLHDHPAVAEVAIVGVPDEAWGERVRAFVVLKAGARAESKELEAFARARLSGAKVPREFVFVPSLPRNPTGKVLKRELRAMAL</sequence>
<evidence type="ECO:0000256" key="1">
    <source>
        <dbReference type="ARBA" id="ARBA00006432"/>
    </source>
</evidence>
<evidence type="ECO:0000313" key="5">
    <source>
        <dbReference type="EMBL" id="TKD01236.1"/>
    </source>
</evidence>
<dbReference type="Pfam" id="PF00501">
    <property type="entry name" value="AMP-binding"/>
    <property type="match status" value="1"/>
</dbReference>
<feature type="domain" description="AMP-dependent synthetase/ligase" evidence="3">
    <location>
        <begin position="87"/>
        <end position="431"/>
    </location>
</feature>
<dbReference type="Proteomes" id="UP000309215">
    <property type="component" value="Unassembled WGS sequence"/>
</dbReference>
<dbReference type="InterPro" id="IPR000873">
    <property type="entry name" value="AMP-dep_synth/lig_dom"/>
</dbReference>
<dbReference type="InterPro" id="IPR045851">
    <property type="entry name" value="AMP-bd_C_sf"/>
</dbReference>
<dbReference type="Gene3D" id="3.40.50.12780">
    <property type="entry name" value="N-terminal domain of ligase-like"/>
    <property type="match status" value="1"/>
</dbReference>
<dbReference type="InterPro" id="IPR020845">
    <property type="entry name" value="AMP-binding_CS"/>
</dbReference>
<dbReference type="InterPro" id="IPR042099">
    <property type="entry name" value="ANL_N_sf"/>
</dbReference>
<evidence type="ECO:0000256" key="2">
    <source>
        <dbReference type="ARBA" id="ARBA00022598"/>
    </source>
</evidence>
<accession>A0A4U1J2A3</accession>
<evidence type="ECO:0000259" key="4">
    <source>
        <dbReference type="Pfam" id="PF13193"/>
    </source>
</evidence>
<dbReference type="SUPFAM" id="SSF56801">
    <property type="entry name" value="Acetyl-CoA synthetase-like"/>
    <property type="match status" value="1"/>
</dbReference>
<keyword evidence="6" id="KW-1185">Reference proteome</keyword>
<dbReference type="Gene3D" id="3.30.300.30">
    <property type="match status" value="1"/>
</dbReference>
<feature type="domain" description="AMP-binding enzyme C-terminal" evidence="4">
    <location>
        <begin position="481"/>
        <end position="556"/>
    </location>
</feature>
<dbReference type="PANTHER" id="PTHR43767:SF7">
    <property type="entry name" value="MEDIUM_LONG-CHAIN-FATTY-ACID--COA LIGASE FADD8"/>
    <property type="match status" value="1"/>
</dbReference>
<dbReference type="FunFam" id="3.30.300.30:FF:000008">
    <property type="entry name" value="2,3-dihydroxybenzoate-AMP ligase"/>
    <property type="match status" value="1"/>
</dbReference>
<gene>
    <name evidence="5" type="ORF">E8A74_32055</name>
</gene>
<dbReference type="InterPro" id="IPR050237">
    <property type="entry name" value="ATP-dep_AMP-bd_enzyme"/>
</dbReference>
<dbReference type="RefSeq" id="WP_136932928.1">
    <property type="nucleotide sequence ID" value="NZ_SSMQ01000041.1"/>
</dbReference>
<dbReference type="EMBL" id="SSMQ01000041">
    <property type="protein sequence ID" value="TKD01236.1"/>
    <property type="molecule type" value="Genomic_DNA"/>
</dbReference>
<comment type="similarity">
    <text evidence="1">Belongs to the ATP-dependent AMP-binding enzyme family.</text>
</comment>
<evidence type="ECO:0000259" key="3">
    <source>
        <dbReference type="Pfam" id="PF00501"/>
    </source>
</evidence>
<comment type="caution">
    <text evidence="5">The sequence shown here is derived from an EMBL/GenBank/DDBJ whole genome shotgun (WGS) entry which is preliminary data.</text>
</comment>
<reference evidence="5 6" key="1">
    <citation type="submission" date="2019-04" db="EMBL/GenBank/DDBJ databases">
        <authorList>
            <person name="Li Y."/>
            <person name="Wang J."/>
        </authorList>
    </citation>
    <scope>NUCLEOTIDE SEQUENCE [LARGE SCALE GENOMIC DNA]</scope>
    <source>
        <strain evidence="5 6">DSM 14668</strain>
    </source>
</reference>
<dbReference type="GO" id="GO:0016877">
    <property type="term" value="F:ligase activity, forming carbon-sulfur bonds"/>
    <property type="evidence" value="ECO:0007669"/>
    <property type="project" value="UniProtKB-ARBA"/>
</dbReference>
<dbReference type="Pfam" id="PF13193">
    <property type="entry name" value="AMP-binding_C"/>
    <property type="match status" value="1"/>
</dbReference>
<keyword evidence="2" id="KW-0436">Ligase</keyword>
<dbReference type="AlphaFoldDB" id="A0A4U1J2A3"/>
<name>A0A4U1J2A3_9BACT</name>
<evidence type="ECO:0000313" key="6">
    <source>
        <dbReference type="Proteomes" id="UP000309215"/>
    </source>
</evidence>
<proteinExistence type="inferred from homology"/>